<dbReference type="SUPFAM" id="SSF56112">
    <property type="entry name" value="Protein kinase-like (PK-like)"/>
    <property type="match status" value="1"/>
</dbReference>
<dbReference type="GO" id="GO:0007166">
    <property type="term" value="P:cell surface receptor signaling pathway"/>
    <property type="evidence" value="ECO:0007669"/>
    <property type="project" value="InterPro"/>
</dbReference>
<accession>A0A9Q1K3B7</accession>
<feature type="domain" description="Protein kinase" evidence="14">
    <location>
        <begin position="320"/>
        <end position="458"/>
    </location>
</feature>
<keyword evidence="5 13" id="KW-0732">Signal</keyword>
<dbReference type="InterPro" id="IPR020635">
    <property type="entry name" value="Tyr_kinase_cat_dom"/>
</dbReference>
<reference evidence="15" key="1">
    <citation type="submission" date="2022-04" db="EMBL/GenBank/DDBJ databases">
        <title>Carnegiea gigantea Genome sequencing and assembly v2.</title>
        <authorList>
            <person name="Copetti D."/>
            <person name="Sanderson M.J."/>
            <person name="Burquez A."/>
            <person name="Wojciechowski M.F."/>
        </authorList>
    </citation>
    <scope>NUCLEOTIDE SEQUENCE</scope>
    <source>
        <strain evidence="15">SGP5-SGP5p</strain>
        <tissue evidence="15">Aerial part</tissue>
    </source>
</reference>
<organism evidence="15 16">
    <name type="scientific">Carnegiea gigantea</name>
    <dbReference type="NCBI Taxonomy" id="171969"/>
    <lineage>
        <taxon>Eukaryota</taxon>
        <taxon>Viridiplantae</taxon>
        <taxon>Streptophyta</taxon>
        <taxon>Embryophyta</taxon>
        <taxon>Tracheophyta</taxon>
        <taxon>Spermatophyta</taxon>
        <taxon>Magnoliopsida</taxon>
        <taxon>eudicotyledons</taxon>
        <taxon>Gunneridae</taxon>
        <taxon>Pentapetalae</taxon>
        <taxon>Caryophyllales</taxon>
        <taxon>Cactineae</taxon>
        <taxon>Cactaceae</taxon>
        <taxon>Cactoideae</taxon>
        <taxon>Echinocereeae</taxon>
        <taxon>Carnegiea</taxon>
    </lineage>
</organism>
<evidence type="ECO:0000256" key="9">
    <source>
        <dbReference type="ARBA" id="ARBA00022989"/>
    </source>
</evidence>
<evidence type="ECO:0000256" key="11">
    <source>
        <dbReference type="ARBA" id="ARBA00047558"/>
    </source>
</evidence>
<evidence type="ECO:0000259" key="14">
    <source>
        <dbReference type="PROSITE" id="PS50011"/>
    </source>
</evidence>
<dbReference type="FunFam" id="3.30.200.20:FF:000043">
    <property type="entry name" value="Wall-associated receptor kinase 2"/>
    <property type="match status" value="1"/>
</dbReference>
<proteinExistence type="predicted"/>
<dbReference type="GO" id="GO:0004674">
    <property type="term" value="F:protein serine/threonine kinase activity"/>
    <property type="evidence" value="ECO:0007669"/>
    <property type="project" value="UniProtKB-KW"/>
</dbReference>
<dbReference type="Pfam" id="PF07714">
    <property type="entry name" value="PK_Tyr_Ser-Thr"/>
    <property type="match status" value="1"/>
</dbReference>
<sequence length="458" mass="50681">MWSQIPSLMFSSWLLMEITRASQVRIAKPGCKDHGGNITIPSPFGIGPKCYHNHWFDSCQREVSPIQQEIKKRTLVISTASTGLCGTTNGGSSELLKPALSSYDLRGSPFLYSKKHNVLLVGGCGGSVTVVDTKLQTVAGCAAVCINGSEVTKSCYGLGCCQTTIPFSLDHYGFKAVNLRVVPNVSECLVVALVDSSSIINKAIDTQLSDFAPAPTVLEWRMENLPVQSPSYANSTCELRKSGADDEGGYVCRCRADFYQGNPYLPFGCQKRRDIRLKSKYFKRNGGLLLKQQMSSEDSSSFERIKIFTSHEREKAIDGCNENRILGKGGQGTVFKGILPDGKIVSIKRSKIVNERQLNVFINEMVILSQINHRNAVKLLGCCLETEVPLLVYEYVPNGTLAQHIHNPSEEFPFTWEMRLQIATDTANALAYMHSSSCIPIFQRYKIIQHPFGQQVQS</sequence>
<name>A0A9Q1K3B7_9CARY</name>
<evidence type="ECO:0000256" key="12">
    <source>
        <dbReference type="ARBA" id="ARBA00047951"/>
    </source>
</evidence>
<dbReference type="OrthoDB" id="4062651at2759"/>
<keyword evidence="10" id="KW-0472">Membrane</keyword>
<dbReference type="Proteomes" id="UP001153076">
    <property type="component" value="Unassembled WGS sequence"/>
</dbReference>
<evidence type="ECO:0000256" key="10">
    <source>
        <dbReference type="ARBA" id="ARBA00023136"/>
    </source>
</evidence>
<comment type="caution">
    <text evidence="15">The sequence shown here is derived from an EMBL/GenBank/DDBJ whole genome shotgun (WGS) entry which is preliminary data.</text>
</comment>
<evidence type="ECO:0000313" key="15">
    <source>
        <dbReference type="EMBL" id="KAJ8435983.1"/>
    </source>
</evidence>
<dbReference type="AlphaFoldDB" id="A0A9Q1K3B7"/>
<evidence type="ECO:0000256" key="4">
    <source>
        <dbReference type="ARBA" id="ARBA00022692"/>
    </source>
</evidence>
<evidence type="ECO:0000256" key="8">
    <source>
        <dbReference type="ARBA" id="ARBA00022840"/>
    </source>
</evidence>
<comment type="catalytic activity">
    <reaction evidence="11">
        <text>L-seryl-[protein] + ATP = O-phospho-L-seryl-[protein] + ADP + H(+)</text>
        <dbReference type="Rhea" id="RHEA:17989"/>
        <dbReference type="Rhea" id="RHEA-COMP:9863"/>
        <dbReference type="Rhea" id="RHEA-COMP:11604"/>
        <dbReference type="ChEBI" id="CHEBI:15378"/>
        <dbReference type="ChEBI" id="CHEBI:29999"/>
        <dbReference type="ChEBI" id="CHEBI:30616"/>
        <dbReference type="ChEBI" id="CHEBI:83421"/>
        <dbReference type="ChEBI" id="CHEBI:456216"/>
    </reaction>
</comment>
<dbReference type="GO" id="GO:0004713">
    <property type="term" value="F:protein tyrosine kinase activity"/>
    <property type="evidence" value="ECO:0007669"/>
    <property type="project" value="InterPro"/>
</dbReference>
<dbReference type="GO" id="GO:0005524">
    <property type="term" value="F:ATP binding"/>
    <property type="evidence" value="ECO:0007669"/>
    <property type="project" value="UniProtKB-KW"/>
</dbReference>
<feature type="signal peptide" evidence="13">
    <location>
        <begin position="1"/>
        <end position="21"/>
    </location>
</feature>
<dbReference type="SMART" id="SM00219">
    <property type="entry name" value="TyrKc"/>
    <property type="match status" value="1"/>
</dbReference>
<keyword evidence="16" id="KW-1185">Reference proteome</keyword>
<keyword evidence="9" id="KW-1133">Transmembrane helix</keyword>
<comment type="subcellular location">
    <subcellularLocation>
        <location evidence="1">Membrane</location>
        <topology evidence="1">Single-pass type I membrane protein</topology>
    </subcellularLocation>
</comment>
<feature type="chain" id="PRO_5040290527" description="Protein kinase domain-containing protein" evidence="13">
    <location>
        <begin position="22"/>
        <end position="458"/>
    </location>
</feature>
<dbReference type="PANTHER" id="PTHR27005">
    <property type="entry name" value="WALL-ASSOCIATED RECEPTOR KINASE-LIKE 21"/>
    <property type="match status" value="1"/>
</dbReference>
<protein>
    <recommendedName>
        <fullName evidence="14">Protein kinase domain-containing protein</fullName>
    </recommendedName>
</protein>
<evidence type="ECO:0000256" key="13">
    <source>
        <dbReference type="SAM" id="SignalP"/>
    </source>
</evidence>
<evidence type="ECO:0000256" key="7">
    <source>
        <dbReference type="ARBA" id="ARBA00022777"/>
    </source>
</evidence>
<dbReference type="EMBL" id="JAKOGI010000372">
    <property type="protein sequence ID" value="KAJ8435983.1"/>
    <property type="molecule type" value="Genomic_DNA"/>
</dbReference>
<dbReference type="InterPro" id="IPR045274">
    <property type="entry name" value="WAK-like"/>
</dbReference>
<comment type="catalytic activity">
    <reaction evidence="12">
        <text>L-threonyl-[protein] + ATP = O-phospho-L-threonyl-[protein] + ADP + H(+)</text>
        <dbReference type="Rhea" id="RHEA:46608"/>
        <dbReference type="Rhea" id="RHEA-COMP:11060"/>
        <dbReference type="Rhea" id="RHEA-COMP:11605"/>
        <dbReference type="ChEBI" id="CHEBI:15378"/>
        <dbReference type="ChEBI" id="CHEBI:30013"/>
        <dbReference type="ChEBI" id="CHEBI:30616"/>
        <dbReference type="ChEBI" id="CHEBI:61977"/>
        <dbReference type="ChEBI" id="CHEBI:456216"/>
    </reaction>
</comment>
<evidence type="ECO:0000256" key="2">
    <source>
        <dbReference type="ARBA" id="ARBA00022527"/>
    </source>
</evidence>
<gene>
    <name evidence="15" type="ORF">Cgig2_004240</name>
</gene>
<dbReference type="InterPro" id="IPR001245">
    <property type="entry name" value="Ser-Thr/Tyr_kinase_cat_dom"/>
</dbReference>
<evidence type="ECO:0000256" key="6">
    <source>
        <dbReference type="ARBA" id="ARBA00022741"/>
    </source>
</evidence>
<dbReference type="PANTHER" id="PTHR27005:SF521">
    <property type="entry name" value="WALL-ASSOCIATED RECEPTOR KINASE-LIKE 6"/>
    <property type="match status" value="1"/>
</dbReference>
<dbReference type="PROSITE" id="PS50011">
    <property type="entry name" value="PROTEIN_KINASE_DOM"/>
    <property type="match status" value="1"/>
</dbReference>
<evidence type="ECO:0000256" key="1">
    <source>
        <dbReference type="ARBA" id="ARBA00004479"/>
    </source>
</evidence>
<evidence type="ECO:0000256" key="5">
    <source>
        <dbReference type="ARBA" id="ARBA00022729"/>
    </source>
</evidence>
<keyword evidence="6" id="KW-0547">Nucleotide-binding</keyword>
<evidence type="ECO:0000313" key="16">
    <source>
        <dbReference type="Proteomes" id="UP001153076"/>
    </source>
</evidence>
<keyword evidence="8" id="KW-0067">ATP-binding</keyword>
<keyword evidence="2" id="KW-0723">Serine/threonine-protein kinase</keyword>
<keyword evidence="4" id="KW-0812">Transmembrane</keyword>
<dbReference type="InterPro" id="IPR000719">
    <property type="entry name" value="Prot_kinase_dom"/>
</dbReference>
<evidence type="ECO:0000256" key="3">
    <source>
        <dbReference type="ARBA" id="ARBA00022679"/>
    </source>
</evidence>
<dbReference type="Gene3D" id="1.10.510.10">
    <property type="entry name" value="Transferase(Phosphotransferase) domain 1"/>
    <property type="match status" value="1"/>
</dbReference>
<keyword evidence="7" id="KW-0418">Kinase</keyword>
<dbReference type="InterPro" id="IPR011009">
    <property type="entry name" value="Kinase-like_dom_sf"/>
</dbReference>
<keyword evidence="3" id="KW-0808">Transferase</keyword>
<dbReference type="GO" id="GO:0005886">
    <property type="term" value="C:plasma membrane"/>
    <property type="evidence" value="ECO:0007669"/>
    <property type="project" value="TreeGrafter"/>
</dbReference>